<dbReference type="EMBL" id="VCKX01000262">
    <property type="protein sequence ID" value="TMR23063.1"/>
    <property type="molecule type" value="Genomic_DNA"/>
</dbReference>
<dbReference type="InterPro" id="IPR051677">
    <property type="entry name" value="AfsR-DnrI-RedD_regulator"/>
</dbReference>
<dbReference type="PANTHER" id="PTHR35807">
    <property type="entry name" value="TRANSCRIPTIONAL REGULATOR REDD-RELATED"/>
    <property type="match status" value="1"/>
</dbReference>
<dbReference type="Gene3D" id="1.25.40.10">
    <property type="entry name" value="Tetratricopeptide repeat domain"/>
    <property type="match status" value="2"/>
</dbReference>
<dbReference type="SMART" id="SM00862">
    <property type="entry name" value="Trans_reg_C"/>
    <property type="match status" value="1"/>
</dbReference>
<dbReference type="Gene3D" id="3.40.50.300">
    <property type="entry name" value="P-loop containing nucleotide triphosphate hydrolases"/>
    <property type="match status" value="1"/>
</dbReference>
<dbReference type="InterPro" id="IPR001867">
    <property type="entry name" value="OmpR/PhoB-type_DNA-bd"/>
</dbReference>
<dbReference type="AlphaFoldDB" id="A0A5S4FQV8"/>
<dbReference type="Gene3D" id="1.10.10.10">
    <property type="entry name" value="Winged helix-like DNA-binding domain superfamily/Winged helix DNA-binding domain"/>
    <property type="match status" value="1"/>
</dbReference>
<dbReference type="InterPro" id="IPR036388">
    <property type="entry name" value="WH-like_DNA-bd_sf"/>
</dbReference>
<keyword evidence="3 5" id="KW-0238">DNA-binding</keyword>
<dbReference type="Pfam" id="PF03704">
    <property type="entry name" value="BTAD"/>
    <property type="match status" value="1"/>
</dbReference>
<keyword evidence="2" id="KW-0805">Transcription regulation</keyword>
<gene>
    <name evidence="7" type="ORF">ETD85_48480</name>
</gene>
<dbReference type="GO" id="GO:0006355">
    <property type="term" value="P:regulation of DNA-templated transcription"/>
    <property type="evidence" value="ECO:0007669"/>
    <property type="project" value="InterPro"/>
</dbReference>
<accession>A0A5S4FQV8</accession>
<dbReference type="SUPFAM" id="SSF46894">
    <property type="entry name" value="C-terminal effector domain of the bipartite response regulators"/>
    <property type="match status" value="1"/>
</dbReference>
<name>A0A5S4FQV8_9ACTN</name>
<dbReference type="OrthoDB" id="5521887at2"/>
<reference evidence="7 8" key="1">
    <citation type="submission" date="2019-05" db="EMBL/GenBank/DDBJ databases">
        <title>Draft genome sequence of Nonomuraea zeae DSM 100528.</title>
        <authorList>
            <person name="Saricaoglu S."/>
            <person name="Isik K."/>
        </authorList>
    </citation>
    <scope>NUCLEOTIDE SEQUENCE [LARGE SCALE GENOMIC DNA]</scope>
    <source>
        <strain evidence="7 8">DSM 100528</strain>
    </source>
</reference>
<evidence type="ECO:0000256" key="4">
    <source>
        <dbReference type="ARBA" id="ARBA00023163"/>
    </source>
</evidence>
<evidence type="ECO:0000313" key="8">
    <source>
        <dbReference type="Proteomes" id="UP000306628"/>
    </source>
</evidence>
<proteinExistence type="inferred from homology"/>
<dbReference type="PROSITE" id="PS51755">
    <property type="entry name" value="OMPR_PHOB"/>
    <property type="match status" value="1"/>
</dbReference>
<dbReference type="PRINTS" id="PR00364">
    <property type="entry name" value="DISEASERSIST"/>
</dbReference>
<evidence type="ECO:0000256" key="3">
    <source>
        <dbReference type="ARBA" id="ARBA00023125"/>
    </source>
</evidence>
<dbReference type="GO" id="GO:0000160">
    <property type="term" value="P:phosphorelay signal transduction system"/>
    <property type="evidence" value="ECO:0007669"/>
    <property type="project" value="InterPro"/>
</dbReference>
<organism evidence="7 8">
    <name type="scientific">Nonomuraea zeae</name>
    <dbReference type="NCBI Taxonomy" id="1642303"/>
    <lineage>
        <taxon>Bacteria</taxon>
        <taxon>Bacillati</taxon>
        <taxon>Actinomycetota</taxon>
        <taxon>Actinomycetes</taxon>
        <taxon>Streptosporangiales</taxon>
        <taxon>Streptosporangiaceae</taxon>
        <taxon>Nonomuraea</taxon>
    </lineage>
</organism>
<dbReference type="Pfam" id="PF13424">
    <property type="entry name" value="TPR_12"/>
    <property type="match status" value="1"/>
</dbReference>
<dbReference type="Pfam" id="PF13191">
    <property type="entry name" value="AAA_16"/>
    <property type="match status" value="1"/>
</dbReference>
<dbReference type="InterPro" id="IPR005158">
    <property type="entry name" value="BTAD"/>
</dbReference>
<protein>
    <submittedName>
        <fullName evidence="7">Tetratricopeptide repeat protein</fullName>
    </submittedName>
</protein>
<dbReference type="SUPFAM" id="SSF52540">
    <property type="entry name" value="P-loop containing nucleoside triphosphate hydrolases"/>
    <property type="match status" value="1"/>
</dbReference>
<evidence type="ECO:0000256" key="2">
    <source>
        <dbReference type="ARBA" id="ARBA00023015"/>
    </source>
</evidence>
<sequence>MSEAITIRLLGAVTAERRRGAAEEPIDLGPARQQTTLAILAASASHPVPMDRLVVGIWGQDAPRNAEQSVYTYIAGLRRLFEPDRPRRAPSLLLAGSSAGYVLCLEPRQVDALLFAEWLEEARDAQRGGDDRQAAHRLEQALALWRGTALSGLAGPFAEKERARLEQLKLSALEQRAESLLRLGSHEEVAEELRDLTRHHPLRERARELLMTALFHSGRRAEALEVYEEGRILLAQELGLSPGEGLRRCQEMVLSADAAAPDERPVVPHQLPRPLAEFVGRSRELVRLKERLAPWDGGPPGPLVIVTGPPGVGKSALAARAAHAARERFPDGQLYVNCRGATPDVPALTPLDVLGRFLRALGVPPQTVPADLDEAAAMWRSRLHDRRVLALLDDAADLAQIRPLLAAPFGNALLVTSRESMSWGEDSFQLELGRMSHAESATVLAKLAGAGRITADERETARLVRLCDGLPLALRIAGARLAGRPDWSVAALATRLSDERSRLHELAAGDLAVRSSLTASHTALERGSRPVDRRAARALSLLGLLHVPEMTAEAAGALLGVSTPEAEQALERLVDAHLLDRAGSGRYQLHDLVRLFAAELRPDDSREPLIRVLSYYAASTRLASHVADPHRSHRARPVDAVPHAVGGPAEAMAWLSDEEAVLTAAAGQALGSADDTIAGLGANLAFGLVWHQERHYHMEQMHALNTLALRVCERLGDEPGAHLALTHISNALRMTSRTDEALVHLQAALALARRLGDRFGEMSALGNLASANNSGLRYEDALPWAERQLVLARSIGARVGVRYALTAMGTAHRGSGRPEKAREALLEALADAVEVGDQLHEAQIRVGLGETCIDLAEPAEAVPHLLKARELYAPGGNRIGILRCLIGLSQAYRMLGELDQALSHVTDAVVAGAGLGYAHWERRLAEEQAAVHEARGAAVIREV</sequence>
<keyword evidence="4" id="KW-0804">Transcription</keyword>
<evidence type="ECO:0000313" key="7">
    <source>
        <dbReference type="EMBL" id="TMR23063.1"/>
    </source>
</evidence>
<dbReference type="CDD" id="cd15831">
    <property type="entry name" value="BTAD"/>
    <property type="match status" value="1"/>
</dbReference>
<feature type="DNA-binding region" description="OmpR/PhoB-type" evidence="5">
    <location>
        <begin position="1"/>
        <end position="105"/>
    </location>
</feature>
<dbReference type="RefSeq" id="WP_138696624.1">
    <property type="nucleotide sequence ID" value="NZ_JBHSAZ010000089.1"/>
</dbReference>
<dbReference type="SMART" id="SM01043">
    <property type="entry name" value="BTAD"/>
    <property type="match status" value="1"/>
</dbReference>
<evidence type="ECO:0000256" key="1">
    <source>
        <dbReference type="ARBA" id="ARBA00005820"/>
    </source>
</evidence>
<dbReference type="InterPro" id="IPR016032">
    <property type="entry name" value="Sig_transdc_resp-reg_C-effctor"/>
</dbReference>
<dbReference type="GO" id="GO:0003677">
    <property type="term" value="F:DNA binding"/>
    <property type="evidence" value="ECO:0007669"/>
    <property type="project" value="UniProtKB-UniRule"/>
</dbReference>
<evidence type="ECO:0000256" key="5">
    <source>
        <dbReference type="PROSITE-ProRule" id="PRU01091"/>
    </source>
</evidence>
<keyword evidence="8" id="KW-1185">Reference proteome</keyword>
<dbReference type="SMART" id="SM00382">
    <property type="entry name" value="AAA"/>
    <property type="match status" value="1"/>
</dbReference>
<dbReference type="InterPro" id="IPR041664">
    <property type="entry name" value="AAA_16"/>
</dbReference>
<dbReference type="InterPro" id="IPR011990">
    <property type="entry name" value="TPR-like_helical_dom_sf"/>
</dbReference>
<comment type="caution">
    <text evidence="7">The sequence shown here is derived from an EMBL/GenBank/DDBJ whole genome shotgun (WGS) entry which is preliminary data.</text>
</comment>
<dbReference type="Proteomes" id="UP000306628">
    <property type="component" value="Unassembled WGS sequence"/>
</dbReference>
<dbReference type="InterPro" id="IPR027417">
    <property type="entry name" value="P-loop_NTPase"/>
</dbReference>
<dbReference type="SUPFAM" id="SSF48452">
    <property type="entry name" value="TPR-like"/>
    <property type="match status" value="3"/>
</dbReference>
<dbReference type="InterPro" id="IPR003593">
    <property type="entry name" value="AAA+_ATPase"/>
</dbReference>
<comment type="similarity">
    <text evidence="1">Belongs to the AfsR/DnrI/RedD regulatory family.</text>
</comment>
<dbReference type="PANTHER" id="PTHR35807:SF1">
    <property type="entry name" value="TRANSCRIPTIONAL REGULATOR REDD"/>
    <property type="match status" value="1"/>
</dbReference>
<feature type="domain" description="OmpR/PhoB-type" evidence="6">
    <location>
        <begin position="1"/>
        <end position="105"/>
    </location>
</feature>
<evidence type="ECO:0000259" key="6">
    <source>
        <dbReference type="PROSITE" id="PS51755"/>
    </source>
</evidence>